<protein>
    <recommendedName>
        <fullName evidence="2">Cell wall hydrolase SleB domain-containing protein</fullName>
    </recommendedName>
</protein>
<feature type="domain" description="Cell wall hydrolase SleB" evidence="2">
    <location>
        <begin position="91"/>
        <end position="199"/>
    </location>
</feature>
<dbReference type="Gene3D" id="1.10.10.2520">
    <property type="entry name" value="Cell wall hydrolase SleB, domain 1"/>
    <property type="match status" value="1"/>
</dbReference>
<sequence>MGVTGIESRAVARVAPDLPRALRQVAPPAPEPLEFRHVDPNDAVAFNASIPLVDGPNPAARAFDQRSHSAADYQRALECLANAIYYEAATEPLEGQRAVAQVVLNRLRHPAYPNSVCGVVYQGSERATGCQFTFTCDGSLVRAPIAPYWQRAKKVAEEALAGKVYAPVGYATHYHTNWVVPYWSSTLSKVANVGTHIFYRWAGGWGKPAAFTDRHSGSEPALAAPARLAALTRSNGSAEGADALAAKAAEEAGEGGASIDSFQRAVLRRYEPASREGVATVLAAQTRSGAAVAAAHRWALTGAGADEAAQAPLGQSAPVKVEPPQPTCLAGVKKAPAEGAPSQPLAC</sequence>
<gene>
    <name evidence="3" type="ORF">DF286_02010</name>
</gene>
<proteinExistence type="predicted"/>
<keyword evidence="4" id="KW-1185">Reference proteome</keyword>
<evidence type="ECO:0000313" key="3">
    <source>
        <dbReference type="EMBL" id="PWG03785.1"/>
    </source>
</evidence>
<dbReference type="EMBL" id="QFFF01000001">
    <property type="protein sequence ID" value="PWG03785.1"/>
    <property type="molecule type" value="Genomic_DNA"/>
</dbReference>
<organism evidence="3 4">
    <name type="scientific">Allosphingosinicella humi</name>
    <dbReference type="NCBI Taxonomy" id="2068657"/>
    <lineage>
        <taxon>Bacteria</taxon>
        <taxon>Pseudomonadati</taxon>
        <taxon>Pseudomonadota</taxon>
        <taxon>Alphaproteobacteria</taxon>
        <taxon>Sphingomonadales</taxon>
        <taxon>Sphingomonadaceae</taxon>
        <taxon>Allosphingosinicella</taxon>
    </lineage>
</organism>
<dbReference type="OrthoDB" id="9785345at2"/>
<reference evidence="3 4" key="1">
    <citation type="submission" date="2018-05" db="EMBL/GenBank/DDBJ databases">
        <title>Genome of Sphingosinicella humi QZX222.</title>
        <authorList>
            <person name="Qiao Z."/>
            <person name="Wang G."/>
        </authorList>
    </citation>
    <scope>NUCLEOTIDE SEQUENCE [LARGE SCALE GENOMIC DNA]</scope>
    <source>
        <strain evidence="3 4">QZX222</strain>
    </source>
</reference>
<dbReference type="InterPro" id="IPR011105">
    <property type="entry name" value="Cell_wall_hydrolase_SleB"/>
</dbReference>
<evidence type="ECO:0000256" key="1">
    <source>
        <dbReference type="SAM" id="MobiDB-lite"/>
    </source>
</evidence>
<dbReference type="Pfam" id="PF07486">
    <property type="entry name" value="Hydrolase_2"/>
    <property type="match status" value="1"/>
</dbReference>
<dbReference type="Proteomes" id="UP000245916">
    <property type="component" value="Unassembled WGS sequence"/>
</dbReference>
<dbReference type="AlphaFoldDB" id="A0A2U2J616"/>
<dbReference type="InterPro" id="IPR042047">
    <property type="entry name" value="SleB_dom1"/>
</dbReference>
<comment type="caution">
    <text evidence="3">The sequence shown here is derived from an EMBL/GenBank/DDBJ whole genome shotgun (WGS) entry which is preliminary data.</text>
</comment>
<name>A0A2U2J616_9SPHN</name>
<dbReference type="GO" id="GO:0016787">
    <property type="term" value="F:hydrolase activity"/>
    <property type="evidence" value="ECO:0007669"/>
    <property type="project" value="InterPro"/>
</dbReference>
<evidence type="ECO:0000313" key="4">
    <source>
        <dbReference type="Proteomes" id="UP000245916"/>
    </source>
</evidence>
<accession>A0A2U2J616</accession>
<evidence type="ECO:0000259" key="2">
    <source>
        <dbReference type="Pfam" id="PF07486"/>
    </source>
</evidence>
<feature type="region of interest" description="Disordered" evidence="1">
    <location>
        <begin position="315"/>
        <end position="347"/>
    </location>
</feature>